<dbReference type="GeneID" id="110805392"/>
<dbReference type="InterPro" id="IPR025452">
    <property type="entry name" value="DUF4218"/>
</dbReference>
<organism evidence="3 4">
    <name type="scientific">Spinacia oleracea</name>
    <name type="common">Spinach</name>
    <dbReference type="NCBI Taxonomy" id="3562"/>
    <lineage>
        <taxon>Eukaryota</taxon>
        <taxon>Viridiplantae</taxon>
        <taxon>Streptophyta</taxon>
        <taxon>Embryophyta</taxon>
        <taxon>Tracheophyta</taxon>
        <taxon>Spermatophyta</taxon>
        <taxon>Magnoliopsida</taxon>
        <taxon>eudicotyledons</taxon>
        <taxon>Gunneridae</taxon>
        <taxon>Pentapetalae</taxon>
        <taxon>Caryophyllales</taxon>
        <taxon>Chenopodiaceae</taxon>
        <taxon>Chenopodioideae</taxon>
        <taxon>Anserineae</taxon>
        <taxon>Spinacia</taxon>
    </lineage>
</organism>
<evidence type="ECO:0000259" key="2">
    <source>
        <dbReference type="Pfam" id="PF13963"/>
    </source>
</evidence>
<evidence type="ECO:0000313" key="4">
    <source>
        <dbReference type="RefSeq" id="XP_056690116.1"/>
    </source>
</evidence>
<gene>
    <name evidence="4" type="primary">LOC110805392</name>
</gene>
<reference evidence="4" key="2">
    <citation type="submission" date="2025-08" db="UniProtKB">
        <authorList>
            <consortium name="RefSeq"/>
        </authorList>
    </citation>
    <scope>IDENTIFICATION</scope>
    <source>
        <tissue evidence="4">Leaf</tissue>
    </source>
</reference>
<evidence type="ECO:0008006" key="5">
    <source>
        <dbReference type="Google" id="ProtNLM"/>
    </source>
</evidence>
<feature type="domain" description="Transposase-associated" evidence="2">
    <location>
        <begin position="3"/>
        <end position="75"/>
    </location>
</feature>
<dbReference type="InterPro" id="IPR029480">
    <property type="entry name" value="Transpos_assoc"/>
</dbReference>
<sequence length="642" mass="73805">MDRKWMLARRTSDEYEKRVEEFIIFAIDHAEDPSRILCPCINCNNMVRHNVEDVRIHLVVNGIIQTYKCWIKHGETLEDFPSYVSNEMYGEMYGDTENDETEADEMEEDLDVDRLEEMTHILGKNIEGGSEMFETLSNDAKTPLYPGCTKFSKLSAVLKLYNLKARGGVPDDIFTGFLKLVKEMLPAENVLPDRNYEARKMLSSVGMGYEKIHACPNDCILYRKEYASLENCPECNTPRYKNKKVPSKVMWYFPIVPRFRRLFSIAEEAKKLTWHADERLKDGLLRHPADSPQWIKIDNDFEDFGSEDRNLRLALAADGMNPFGNQSCNHSTWPVILMIYNLCPDLIMKRKWKKAFNGEIEEGTPPVPPSGDEILEKMQKLDVKLGKLNAKNVPSTGHKKLSIFFDLSYWRTLHVRHFLDVMHIEKNVCESLISTLLNVPSKTKDGEASRLDLVDLGIRAELAPIKRNSRTYLPPACYTLSRKEKIAFCECLYGVKVPEGYSPNIKTLVSMKNLKLIGLKSHDYHILMEHLLPLEMYFPPSFFDIMIHLTVHLVREVQLCGPAYLRYMYAVERFMKILKDYVHSGSRPEGCIVERTLIEEALEFCIHYLSNVDAIGLPKPRDPGGFQGKGIVGKKVVSLSHE</sequence>
<dbReference type="PANTHER" id="PTHR10775">
    <property type="entry name" value="OS08G0208400 PROTEIN"/>
    <property type="match status" value="1"/>
</dbReference>
<feature type="domain" description="DUF4218" evidence="1">
    <location>
        <begin position="512"/>
        <end position="614"/>
    </location>
</feature>
<dbReference type="Pfam" id="PF13963">
    <property type="entry name" value="Transpos_assoc"/>
    <property type="match status" value="1"/>
</dbReference>
<evidence type="ECO:0000259" key="1">
    <source>
        <dbReference type="Pfam" id="PF13960"/>
    </source>
</evidence>
<dbReference type="Pfam" id="PF02992">
    <property type="entry name" value="Transposase_21"/>
    <property type="match status" value="1"/>
</dbReference>
<dbReference type="Proteomes" id="UP000813463">
    <property type="component" value="Chromosome 1"/>
</dbReference>
<dbReference type="InterPro" id="IPR004242">
    <property type="entry name" value="Transposase_21"/>
</dbReference>
<protein>
    <recommendedName>
        <fullName evidence="5">Transposase-associated domain-containing protein</fullName>
    </recommendedName>
</protein>
<proteinExistence type="predicted"/>
<dbReference type="Pfam" id="PF13960">
    <property type="entry name" value="DUF4218"/>
    <property type="match status" value="1"/>
</dbReference>
<evidence type="ECO:0000313" key="3">
    <source>
        <dbReference type="Proteomes" id="UP000813463"/>
    </source>
</evidence>
<reference evidence="3" key="1">
    <citation type="journal article" date="2021" name="Nat. Commun.">
        <title>Genomic analyses provide insights into spinach domestication and the genetic basis of agronomic traits.</title>
        <authorList>
            <person name="Cai X."/>
            <person name="Sun X."/>
            <person name="Xu C."/>
            <person name="Sun H."/>
            <person name="Wang X."/>
            <person name="Ge C."/>
            <person name="Zhang Z."/>
            <person name="Wang Q."/>
            <person name="Fei Z."/>
            <person name="Jiao C."/>
            <person name="Wang Q."/>
        </authorList>
    </citation>
    <scope>NUCLEOTIDE SEQUENCE [LARGE SCALE GENOMIC DNA]</scope>
    <source>
        <strain evidence="3">cv. Varoflay</strain>
    </source>
</reference>
<name>A0ABM3R3C0_SPIOL</name>
<dbReference type="RefSeq" id="XP_056690116.1">
    <property type="nucleotide sequence ID" value="XM_056834138.1"/>
</dbReference>
<accession>A0ABM3R3C0</accession>
<dbReference type="PANTHER" id="PTHR10775:SF180">
    <property type="entry name" value="TRANSPOSON, EN_SPM-LIKE, TRANSPOSASE-ASSOCIATED DOMAIN PROTEIN-RELATED"/>
    <property type="match status" value="1"/>
</dbReference>
<keyword evidence="3" id="KW-1185">Reference proteome</keyword>